<feature type="compositionally biased region" description="Basic and acidic residues" evidence="1">
    <location>
        <begin position="26"/>
        <end position="35"/>
    </location>
</feature>
<dbReference type="Pfam" id="PF18181">
    <property type="entry name" value="SLATT_1"/>
    <property type="match status" value="1"/>
</dbReference>
<organism evidence="4 5">
    <name type="scientific">Nonomuraea fuscirosea</name>
    <dbReference type="NCBI Taxonomy" id="1291556"/>
    <lineage>
        <taxon>Bacteria</taxon>
        <taxon>Bacillati</taxon>
        <taxon>Actinomycetota</taxon>
        <taxon>Actinomycetes</taxon>
        <taxon>Streptosporangiales</taxon>
        <taxon>Streptosporangiaceae</taxon>
        <taxon>Nonomuraea</taxon>
    </lineage>
</organism>
<feature type="compositionally biased region" description="Acidic residues" evidence="1">
    <location>
        <begin position="10"/>
        <end position="25"/>
    </location>
</feature>
<dbReference type="NCBIfam" id="NF033634">
    <property type="entry name" value="SLATT_1"/>
    <property type="match status" value="1"/>
</dbReference>
<feature type="transmembrane region" description="Helical" evidence="2">
    <location>
        <begin position="101"/>
        <end position="122"/>
    </location>
</feature>
<feature type="region of interest" description="Disordered" evidence="1">
    <location>
        <begin position="173"/>
        <end position="192"/>
    </location>
</feature>
<feature type="transmembrane region" description="Helical" evidence="2">
    <location>
        <begin position="70"/>
        <end position="89"/>
    </location>
</feature>
<keyword evidence="2" id="KW-0812">Transmembrane</keyword>
<evidence type="ECO:0000259" key="3">
    <source>
        <dbReference type="Pfam" id="PF18181"/>
    </source>
</evidence>
<keyword evidence="2" id="KW-0472">Membrane</keyword>
<gene>
    <name evidence="4" type="ORF">B0I32_13014</name>
</gene>
<evidence type="ECO:0000313" key="5">
    <source>
        <dbReference type="Proteomes" id="UP000238312"/>
    </source>
</evidence>
<dbReference type="InterPro" id="IPR040884">
    <property type="entry name" value="SLATT_1"/>
</dbReference>
<evidence type="ECO:0000256" key="2">
    <source>
        <dbReference type="SAM" id="Phobius"/>
    </source>
</evidence>
<proteinExistence type="predicted"/>
<accession>A0A2T0M5K4</accession>
<evidence type="ECO:0000256" key="1">
    <source>
        <dbReference type="SAM" id="MobiDB-lite"/>
    </source>
</evidence>
<reference evidence="4 5" key="1">
    <citation type="submission" date="2018-03" db="EMBL/GenBank/DDBJ databases">
        <title>Genomic Encyclopedia of Type Strains, Phase III (KMG-III): the genomes of soil and plant-associated and newly described type strains.</title>
        <authorList>
            <person name="Whitman W."/>
        </authorList>
    </citation>
    <scope>NUCLEOTIDE SEQUENCE [LARGE SCALE GENOMIC DNA]</scope>
    <source>
        <strain evidence="4 5">CGMCC 4.7104</strain>
    </source>
</reference>
<dbReference type="AlphaFoldDB" id="A0A2T0M5K4"/>
<feature type="domain" description="SMODS and SLOG-associating 2TM effector" evidence="3">
    <location>
        <begin position="43"/>
        <end position="169"/>
    </location>
</feature>
<keyword evidence="5" id="KW-1185">Reference proteome</keyword>
<dbReference type="EMBL" id="PVNG01000030">
    <property type="protein sequence ID" value="PRX52739.1"/>
    <property type="molecule type" value="Genomic_DNA"/>
</dbReference>
<sequence length="192" mass="20970">MSDQRTGEPVEPDERDEPDEPVEPDEPGRRGAGDRDAQFRAFYRELRVDDQRAFYEAREREYDRAHHQSILVRNTLLLLSALLGVAGQFSTGTGRAACGVAAAVLAALAGAVTAFEALIGFAQLRKLYGDTAGNLRAAALDWQAAGPGAGVEERVERIERIFRTENGRWGQLMLQRQEGTPPDAGPAAPERP</sequence>
<dbReference type="RefSeq" id="WP_106251386.1">
    <property type="nucleotide sequence ID" value="NZ_PVNG01000030.1"/>
</dbReference>
<keyword evidence="2" id="KW-1133">Transmembrane helix</keyword>
<dbReference type="Proteomes" id="UP000238312">
    <property type="component" value="Unassembled WGS sequence"/>
</dbReference>
<dbReference type="OrthoDB" id="5196345at2"/>
<evidence type="ECO:0000313" key="4">
    <source>
        <dbReference type="EMBL" id="PRX52739.1"/>
    </source>
</evidence>
<name>A0A2T0M5K4_9ACTN</name>
<protein>
    <recommendedName>
        <fullName evidence="3">SMODS and SLOG-associating 2TM effector domain-containing protein</fullName>
    </recommendedName>
</protein>
<feature type="region of interest" description="Disordered" evidence="1">
    <location>
        <begin position="1"/>
        <end position="35"/>
    </location>
</feature>
<comment type="caution">
    <text evidence="4">The sequence shown here is derived from an EMBL/GenBank/DDBJ whole genome shotgun (WGS) entry which is preliminary data.</text>
</comment>